<dbReference type="Pfam" id="PF05018">
    <property type="entry name" value="CFA20_dom"/>
    <property type="match status" value="1"/>
</dbReference>
<name>A0A8K0K1A7_LADFU</name>
<feature type="domain" description="CFA20" evidence="1">
    <location>
        <begin position="4"/>
        <end position="187"/>
    </location>
</feature>
<organism evidence="2 3">
    <name type="scientific">Ladona fulva</name>
    <name type="common">Scarce chaser dragonfly</name>
    <name type="synonym">Libellula fulva</name>
    <dbReference type="NCBI Taxonomy" id="123851"/>
    <lineage>
        <taxon>Eukaryota</taxon>
        <taxon>Metazoa</taxon>
        <taxon>Ecdysozoa</taxon>
        <taxon>Arthropoda</taxon>
        <taxon>Hexapoda</taxon>
        <taxon>Insecta</taxon>
        <taxon>Pterygota</taxon>
        <taxon>Palaeoptera</taxon>
        <taxon>Odonata</taxon>
        <taxon>Epiprocta</taxon>
        <taxon>Anisoptera</taxon>
        <taxon>Libelluloidea</taxon>
        <taxon>Libellulidae</taxon>
        <taxon>Ladona</taxon>
    </lineage>
</organism>
<comment type="caution">
    <text evidence="2">The sequence shown here is derived from an EMBL/GenBank/DDBJ whole genome shotgun (WGS) entry which is preliminary data.</text>
</comment>
<dbReference type="EMBL" id="KZ308279">
    <property type="protein sequence ID" value="KAG8226404.1"/>
    <property type="molecule type" value="Genomic_DNA"/>
</dbReference>
<dbReference type="AlphaFoldDB" id="A0A8K0K1A7"/>
<sequence>MGIMFRNTFQSGFVSILYSIGSKPLIAWKTTVKNGHIKRVTDEDIRSLVLDIIGRNVATTFIVCPADPKVSLGIKLPFLVMIIKNLKKYFSFEVQVLDDKDIKRRFRFSNYQSSTHVHPFICSMPMGLKSGWNQVQFNLVDFLHRAYGTSYVETLKVQIHANIRIRRIFFCDRLYSEEEIPREYKLYVNQPNEKPTKHKTQSL</sequence>
<evidence type="ECO:0000313" key="3">
    <source>
        <dbReference type="Proteomes" id="UP000792457"/>
    </source>
</evidence>
<reference evidence="2" key="1">
    <citation type="submission" date="2013-04" db="EMBL/GenBank/DDBJ databases">
        <authorList>
            <person name="Qu J."/>
            <person name="Murali S.C."/>
            <person name="Bandaranaike D."/>
            <person name="Bellair M."/>
            <person name="Blankenburg K."/>
            <person name="Chao H."/>
            <person name="Dinh H."/>
            <person name="Doddapaneni H."/>
            <person name="Downs B."/>
            <person name="Dugan-Rocha S."/>
            <person name="Elkadiri S."/>
            <person name="Gnanaolivu R.D."/>
            <person name="Hernandez B."/>
            <person name="Javaid M."/>
            <person name="Jayaseelan J.C."/>
            <person name="Lee S."/>
            <person name="Li M."/>
            <person name="Ming W."/>
            <person name="Munidasa M."/>
            <person name="Muniz J."/>
            <person name="Nguyen L."/>
            <person name="Ongeri F."/>
            <person name="Osuji N."/>
            <person name="Pu L.-L."/>
            <person name="Puazo M."/>
            <person name="Qu C."/>
            <person name="Quiroz J."/>
            <person name="Raj R."/>
            <person name="Weissenberger G."/>
            <person name="Xin Y."/>
            <person name="Zou X."/>
            <person name="Han Y."/>
            <person name="Richards S."/>
            <person name="Worley K."/>
            <person name="Muzny D."/>
            <person name="Gibbs R."/>
        </authorList>
    </citation>
    <scope>NUCLEOTIDE SEQUENCE</scope>
    <source>
        <strain evidence="2">Sampled in the wild</strain>
    </source>
</reference>
<gene>
    <name evidence="2" type="ORF">J437_LFUL011942</name>
</gene>
<dbReference type="Proteomes" id="UP000792457">
    <property type="component" value="Unassembled WGS sequence"/>
</dbReference>
<proteinExistence type="predicted"/>
<accession>A0A8K0K1A7</accession>
<protein>
    <recommendedName>
        <fullName evidence="1">CFA20 domain-containing protein</fullName>
    </recommendedName>
</protein>
<dbReference type="PANTHER" id="PTHR12458">
    <property type="entry name" value="ORF PROTEIN"/>
    <property type="match status" value="1"/>
</dbReference>
<reference evidence="2" key="2">
    <citation type="submission" date="2017-10" db="EMBL/GenBank/DDBJ databases">
        <title>Ladona fulva Genome sequencing and assembly.</title>
        <authorList>
            <person name="Murali S."/>
            <person name="Richards S."/>
            <person name="Bandaranaike D."/>
            <person name="Bellair M."/>
            <person name="Blankenburg K."/>
            <person name="Chao H."/>
            <person name="Dinh H."/>
            <person name="Doddapaneni H."/>
            <person name="Dugan-Rocha S."/>
            <person name="Elkadiri S."/>
            <person name="Gnanaolivu R."/>
            <person name="Hernandez B."/>
            <person name="Skinner E."/>
            <person name="Javaid M."/>
            <person name="Lee S."/>
            <person name="Li M."/>
            <person name="Ming W."/>
            <person name="Munidasa M."/>
            <person name="Muniz J."/>
            <person name="Nguyen L."/>
            <person name="Hughes D."/>
            <person name="Osuji N."/>
            <person name="Pu L.-L."/>
            <person name="Puazo M."/>
            <person name="Qu C."/>
            <person name="Quiroz J."/>
            <person name="Raj R."/>
            <person name="Weissenberger G."/>
            <person name="Xin Y."/>
            <person name="Zou X."/>
            <person name="Han Y."/>
            <person name="Worley K."/>
            <person name="Muzny D."/>
            <person name="Gibbs R."/>
        </authorList>
    </citation>
    <scope>NUCLEOTIDE SEQUENCE</scope>
    <source>
        <strain evidence="2">Sampled in the wild</strain>
    </source>
</reference>
<evidence type="ECO:0000259" key="1">
    <source>
        <dbReference type="Pfam" id="PF05018"/>
    </source>
</evidence>
<dbReference type="OrthoDB" id="7486196at2759"/>
<dbReference type="InterPro" id="IPR040441">
    <property type="entry name" value="CFA20/CFAP20DC"/>
</dbReference>
<keyword evidence="3" id="KW-1185">Reference proteome</keyword>
<dbReference type="InterPro" id="IPR007714">
    <property type="entry name" value="CFA20_dom"/>
</dbReference>
<evidence type="ECO:0000313" key="2">
    <source>
        <dbReference type="EMBL" id="KAG8226404.1"/>
    </source>
</evidence>